<accession>A0A8D4UTK7</accession>
<sequence>MSFQELLNQAYEEYEMYERYKKQKEMAVEDIAGPKGICYEAVKVSGTKASDLADIVERIESNTAGIAEIINKTLDELQCHRRKAYECLKLAPNTVGKLAVEEHYLKKKPWEEIALEQNYSREHIKKLAYECIRRVEDVMDKDDAK</sequence>
<name>A0A8D4UTK7_9FIRM</name>
<evidence type="ECO:0000313" key="2">
    <source>
        <dbReference type="Proteomes" id="UP000320585"/>
    </source>
</evidence>
<dbReference type="AlphaFoldDB" id="A0A8D4UTK7"/>
<dbReference type="GeneID" id="92715594"/>
<dbReference type="EMBL" id="AP019697">
    <property type="protein sequence ID" value="BBK24435.1"/>
    <property type="molecule type" value="Genomic_DNA"/>
</dbReference>
<dbReference type="Proteomes" id="UP000320585">
    <property type="component" value="Chromosome"/>
</dbReference>
<dbReference type="RefSeq" id="WP_143332257.1">
    <property type="nucleotide sequence ID" value="NZ_AP019697.1"/>
</dbReference>
<keyword evidence="2" id="KW-1185">Reference proteome</keyword>
<protein>
    <submittedName>
        <fullName evidence="1">Uncharacterized protein</fullName>
    </submittedName>
</protein>
<organism evidence="1 2">
    <name type="scientific">Dialister hominis</name>
    <dbReference type="NCBI Taxonomy" id="2582419"/>
    <lineage>
        <taxon>Bacteria</taxon>
        <taxon>Bacillati</taxon>
        <taxon>Bacillota</taxon>
        <taxon>Negativicutes</taxon>
        <taxon>Veillonellales</taxon>
        <taxon>Veillonellaceae</taxon>
        <taxon>Dialister</taxon>
    </lineage>
</organism>
<gene>
    <name evidence="1" type="ORF">Dia5BBH33_03700</name>
</gene>
<dbReference type="OrthoDB" id="1625321at2"/>
<reference evidence="2" key="1">
    <citation type="submission" date="2019-05" db="EMBL/GenBank/DDBJ databases">
        <title>Complete genome sequencing of Dialister sp. strain 5BBH33.</title>
        <authorList>
            <person name="Sakamoto M."/>
            <person name="Murakami T."/>
            <person name="Mori H."/>
        </authorList>
    </citation>
    <scope>NUCLEOTIDE SEQUENCE [LARGE SCALE GENOMIC DNA]</scope>
    <source>
        <strain evidence="2">5BBH33</strain>
    </source>
</reference>
<proteinExistence type="predicted"/>
<dbReference type="KEGG" id="dho:Dia5BBH33_03700"/>
<evidence type="ECO:0000313" key="1">
    <source>
        <dbReference type="EMBL" id="BBK24435.1"/>
    </source>
</evidence>